<protein>
    <recommendedName>
        <fullName evidence="4">C-JID domain-containing protein</fullName>
    </recommendedName>
</protein>
<dbReference type="OrthoDB" id="10379577at2759"/>
<feature type="region of interest" description="Disordered" evidence="3">
    <location>
        <begin position="283"/>
        <end position="305"/>
    </location>
</feature>
<evidence type="ECO:0000256" key="3">
    <source>
        <dbReference type="SAM" id="MobiDB-lite"/>
    </source>
</evidence>
<feature type="domain" description="C-JID" evidence="4">
    <location>
        <begin position="25"/>
        <end position="95"/>
    </location>
</feature>
<evidence type="ECO:0000256" key="1">
    <source>
        <dbReference type="ARBA" id="ARBA00022614"/>
    </source>
</evidence>
<accession>A0A8J4Q5X8</accession>
<evidence type="ECO:0000256" key="2">
    <source>
        <dbReference type="ARBA" id="ARBA00022737"/>
    </source>
</evidence>
<sequence length="305" mass="34245">MFSQFGALWQPRQNPSDLNDYGLVLPGSEIPKWFNHQSDGNSISFWVGRDCDYHKFVYCVVLGLNQRIIKVSLKFNGINSTYYWFPLGITSFLDLTCNHVYFFILPSWLGHLNLLERNRVEVKFECDFYYFGGDSHILRCGVHAECICPLVQHLSTNALPPTSIPAFPICSISNTVTPSPHLLNSCLELSHSNSTETTYNDFDSPLEGSHDDGCDSSLSLCTSPMGRNYLPPQPQVTCHISLPKLRLGLPGLGIGSNFSEGFHWGSSPLASNFVSDDDFNWYSPSNSDDDSDFNLYSPSTKRRKS</sequence>
<gene>
    <name evidence="5" type="ORF">CMV_029920</name>
</gene>
<dbReference type="InterPro" id="IPR045344">
    <property type="entry name" value="C-JID"/>
</dbReference>
<evidence type="ECO:0000313" key="6">
    <source>
        <dbReference type="Proteomes" id="UP000737018"/>
    </source>
</evidence>
<keyword evidence="2" id="KW-0677">Repeat</keyword>
<dbReference type="AlphaFoldDB" id="A0A8J4Q5X8"/>
<dbReference type="EMBL" id="JRKL02012875">
    <property type="protein sequence ID" value="KAF3943533.1"/>
    <property type="molecule type" value="Genomic_DNA"/>
</dbReference>
<name>A0A8J4Q5X8_9ROSI</name>
<proteinExistence type="predicted"/>
<organism evidence="5 6">
    <name type="scientific">Castanea mollissima</name>
    <name type="common">Chinese chestnut</name>
    <dbReference type="NCBI Taxonomy" id="60419"/>
    <lineage>
        <taxon>Eukaryota</taxon>
        <taxon>Viridiplantae</taxon>
        <taxon>Streptophyta</taxon>
        <taxon>Embryophyta</taxon>
        <taxon>Tracheophyta</taxon>
        <taxon>Spermatophyta</taxon>
        <taxon>Magnoliopsida</taxon>
        <taxon>eudicotyledons</taxon>
        <taxon>Gunneridae</taxon>
        <taxon>Pentapetalae</taxon>
        <taxon>rosids</taxon>
        <taxon>fabids</taxon>
        <taxon>Fagales</taxon>
        <taxon>Fagaceae</taxon>
        <taxon>Castanea</taxon>
    </lineage>
</organism>
<comment type="caution">
    <text evidence="5">The sequence shown here is derived from an EMBL/GenBank/DDBJ whole genome shotgun (WGS) entry which is preliminary data.</text>
</comment>
<keyword evidence="6" id="KW-1185">Reference proteome</keyword>
<keyword evidence="1" id="KW-0433">Leucine-rich repeat</keyword>
<evidence type="ECO:0000313" key="5">
    <source>
        <dbReference type="EMBL" id="KAF3943533.1"/>
    </source>
</evidence>
<reference evidence="5" key="1">
    <citation type="submission" date="2020-03" db="EMBL/GenBank/DDBJ databases">
        <title>Castanea mollissima Vanexum genome sequencing.</title>
        <authorList>
            <person name="Staton M."/>
        </authorList>
    </citation>
    <scope>NUCLEOTIDE SEQUENCE</scope>
    <source>
        <tissue evidence="5">Leaf</tissue>
    </source>
</reference>
<dbReference type="Pfam" id="PF20160">
    <property type="entry name" value="C-JID"/>
    <property type="match status" value="1"/>
</dbReference>
<dbReference type="Proteomes" id="UP000737018">
    <property type="component" value="Unassembled WGS sequence"/>
</dbReference>
<evidence type="ECO:0000259" key="4">
    <source>
        <dbReference type="Pfam" id="PF20160"/>
    </source>
</evidence>